<gene>
    <name evidence="1" type="ORF">H8S33_12935</name>
</gene>
<dbReference type="AlphaFoldDB" id="A0A923RJ45"/>
<reference evidence="1" key="1">
    <citation type="submission" date="2020-08" db="EMBL/GenBank/DDBJ databases">
        <title>Genome public.</title>
        <authorList>
            <person name="Liu C."/>
            <person name="Sun Q."/>
        </authorList>
    </citation>
    <scope>NUCLEOTIDE SEQUENCE</scope>
    <source>
        <strain evidence="1">BX22</strain>
    </source>
</reference>
<dbReference type="PANTHER" id="PTHR10443">
    <property type="entry name" value="MICROSOMAL DIPEPTIDASE"/>
    <property type="match status" value="1"/>
</dbReference>
<keyword evidence="2" id="KW-1185">Reference proteome</keyword>
<dbReference type="GO" id="GO:0070573">
    <property type="term" value="F:metallodipeptidase activity"/>
    <property type="evidence" value="ECO:0007669"/>
    <property type="project" value="InterPro"/>
</dbReference>
<evidence type="ECO:0000313" key="1">
    <source>
        <dbReference type="EMBL" id="MBC5637714.1"/>
    </source>
</evidence>
<evidence type="ECO:0000313" key="2">
    <source>
        <dbReference type="Proteomes" id="UP000637359"/>
    </source>
</evidence>
<dbReference type="PANTHER" id="PTHR10443:SF12">
    <property type="entry name" value="DIPEPTIDASE"/>
    <property type="match status" value="1"/>
</dbReference>
<dbReference type="InterPro" id="IPR032466">
    <property type="entry name" value="Metal_Hydrolase"/>
</dbReference>
<comment type="caution">
    <text evidence="1">The sequence shown here is derived from an EMBL/GenBank/DDBJ whole genome shotgun (WGS) entry which is preliminary data.</text>
</comment>
<accession>A0A923RJ45</accession>
<protein>
    <submittedName>
        <fullName evidence="1">Membrane dipeptidase</fullName>
    </submittedName>
</protein>
<dbReference type="EMBL" id="JACOOL010000009">
    <property type="protein sequence ID" value="MBC5637714.1"/>
    <property type="molecule type" value="Genomic_DNA"/>
</dbReference>
<dbReference type="PROSITE" id="PS51365">
    <property type="entry name" value="RENAL_DIPEPTIDASE_2"/>
    <property type="match status" value="1"/>
</dbReference>
<proteinExistence type="predicted"/>
<dbReference type="CDD" id="cd01301">
    <property type="entry name" value="rDP_like"/>
    <property type="match status" value="1"/>
</dbReference>
<sequence length="317" mass="36173">MNIIDTHCDALLKIQYSKRQYDKKLLQFKDAQELNTNLGFLKKGKVKVQFFAIFIMPDIPVEAKWQHALEQIDIFHTDILEPNPEMKHIKEWQDIKKLKNGEIGAVLTLEGADAFGSDLAKLRLLYRLGVMSIGLTWNNANLCADGVEEPRGAGLTAFGKEVVQLNNEHGVLTDVSHLSVKAFWDVMELAKYPIASHSNAYSLCPHPRNLNDEQIKAMFERNAMIDVVFWPPFINHERQDGSIEDLIRHIDYLCELGGVRNIGFGSDFDGISSFITDLEDASKYQNLINDLLKYYSEEEVKGFAYLNFINQYVNVID</sequence>
<dbReference type="Gene3D" id="3.20.20.140">
    <property type="entry name" value="Metal-dependent hydrolases"/>
    <property type="match status" value="1"/>
</dbReference>
<name>A0A923RJ45_9BACI</name>
<dbReference type="InterPro" id="IPR008257">
    <property type="entry name" value="Pept_M19"/>
</dbReference>
<dbReference type="Pfam" id="PF01244">
    <property type="entry name" value="Peptidase_M19"/>
    <property type="match status" value="1"/>
</dbReference>
<dbReference type="Proteomes" id="UP000637359">
    <property type="component" value="Unassembled WGS sequence"/>
</dbReference>
<dbReference type="RefSeq" id="WP_186870419.1">
    <property type="nucleotide sequence ID" value="NZ_JACOOL010000009.1"/>
</dbReference>
<dbReference type="SUPFAM" id="SSF51556">
    <property type="entry name" value="Metallo-dependent hydrolases"/>
    <property type="match status" value="1"/>
</dbReference>
<organism evidence="1 2">
    <name type="scientific">Ornithinibacillus hominis</name>
    <dbReference type="NCBI Taxonomy" id="2763055"/>
    <lineage>
        <taxon>Bacteria</taxon>
        <taxon>Bacillati</taxon>
        <taxon>Bacillota</taxon>
        <taxon>Bacilli</taxon>
        <taxon>Bacillales</taxon>
        <taxon>Bacillaceae</taxon>
        <taxon>Ornithinibacillus</taxon>
    </lineage>
</organism>
<dbReference type="GO" id="GO:0006508">
    <property type="term" value="P:proteolysis"/>
    <property type="evidence" value="ECO:0007669"/>
    <property type="project" value="InterPro"/>
</dbReference>